<feature type="domain" description="HTH tetR-type" evidence="5">
    <location>
        <begin position="6"/>
        <end position="66"/>
    </location>
</feature>
<dbReference type="OrthoDB" id="9795242at2"/>
<protein>
    <submittedName>
        <fullName evidence="6">TetR family transcriptional regulator</fullName>
    </submittedName>
</protein>
<dbReference type="PANTHER" id="PTHR47506">
    <property type="entry name" value="TRANSCRIPTIONAL REGULATORY PROTEIN"/>
    <property type="match status" value="1"/>
</dbReference>
<keyword evidence="1" id="KW-0805">Transcription regulation</keyword>
<keyword evidence="2 4" id="KW-0238">DNA-binding</keyword>
<evidence type="ECO:0000313" key="7">
    <source>
        <dbReference type="Proteomes" id="UP000324376"/>
    </source>
</evidence>
<feature type="DNA-binding region" description="H-T-H motif" evidence="4">
    <location>
        <begin position="29"/>
        <end position="48"/>
    </location>
</feature>
<dbReference type="Proteomes" id="UP000324376">
    <property type="component" value="Unassembled WGS sequence"/>
</dbReference>
<dbReference type="SUPFAM" id="SSF48498">
    <property type="entry name" value="Tetracyclin repressor-like, C-terminal domain"/>
    <property type="match status" value="1"/>
</dbReference>
<dbReference type="AlphaFoldDB" id="A0A5S5CDH9"/>
<name>A0A5S5CDH9_9FLAO</name>
<proteinExistence type="predicted"/>
<evidence type="ECO:0000313" key="6">
    <source>
        <dbReference type="EMBL" id="TYP77209.1"/>
    </source>
</evidence>
<gene>
    <name evidence="6" type="ORF">BD809_101360</name>
</gene>
<dbReference type="PROSITE" id="PS50977">
    <property type="entry name" value="HTH_TETR_2"/>
    <property type="match status" value="1"/>
</dbReference>
<keyword evidence="7" id="KW-1185">Reference proteome</keyword>
<dbReference type="RefSeq" id="WP_148781226.1">
    <property type="nucleotide sequence ID" value="NZ_VNHU01000001.1"/>
</dbReference>
<reference evidence="6 7" key="1">
    <citation type="submission" date="2019-07" db="EMBL/GenBank/DDBJ databases">
        <title>Genomic Encyclopedia of Archaeal and Bacterial Type Strains, Phase II (KMG-II): from individual species to whole genera.</title>
        <authorList>
            <person name="Goeker M."/>
        </authorList>
    </citation>
    <scope>NUCLEOTIDE SEQUENCE [LARGE SCALE GENOMIC DNA]</scope>
    <source>
        <strain evidence="6 7">DSM 17527</strain>
    </source>
</reference>
<evidence type="ECO:0000256" key="2">
    <source>
        <dbReference type="ARBA" id="ARBA00023125"/>
    </source>
</evidence>
<evidence type="ECO:0000256" key="1">
    <source>
        <dbReference type="ARBA" id="ARBA00023015"/>
    </source>
</evidence>
<dbReference type="EMBL" id="VNHU01000001">
    <property type="protein sequence ID" value="TYP77209.1"/>
    <property type="molecule type" value="Genomic_DNA"/>
</dbReference>
<evidence type="ECO:0000259" key="5">
    <source>
        <dbReference type="PROSITE" id="PS50977"/>
    </source>
</evidence>
<dbReference type="InterPro" id="IPR036271">
    <property type="entry name" value="Tet_transcr_reg_TetR-rel_C_sf"/>
</dbReference>
<dbReference type="Gene3D" id="1.10.10.60">
    <property type="entry name" value="Homeodomain-like"/>
    <property type="match status" value="1"/>
</dbReference>
<dbReference type="Pfam" id="PF00440">
    <property type="entry name" value="TetR_N"/>
    <property type="match status" value="1"/>
</dbReference>
<accession>A0A5S5CDH9</accession>
<dbReference type="Gene3D" id="1.10.357.10">
    <property type="entry name" value="Tetracycline Repressor, domain 2"/>
    <property type="match status" value="1"/>
</dbReference>
<dbReference type="PANTHER" id="PTHR47506:SF1">
    <property type="entry name" value="HTH-TYPE TRANSCRIPTIONAL REGULATOR YJDC"/>
    <property type="match status" value="1"/>
</dbReference>
<sequence length="187" mass="21244">MARRKQYKEEEVIEKAMALFWRNGYENTSVRMLETEMGINQFSIYSSFGNKNGVFLESLKCYKNKIKTITDRLEASKNGVIGIKTYFYDFLEFAQDNGRSKGCLVTNTVNELGSKADPLLLTELQKFAAHIKGLFEGNLKQEKSKSKATVTKEANYLLTSMLGLSVASKIMNTTQLEDFIETVFINI</sequence>
<dbReference type="SUPFAM" id="SSF46689">
    <property type="entry name" value="Homeodomain-like"/>
    <property type="match status" value="1"/>
</dbReference>
<evidence type="ECO:0000256" key="3">
    <source>
        <dbReference type="ARBA" id="ARBA00023163"/>
    </source>
</evidence>
<dbReference type="InterPro" id="IPR001647">
    <property type="entry name" value="HTH_TetR"/>
</dbReference>
<dbReference type="InterPro" id="IPR009057">
    <property type="entry name" value="Homeodomain-like_sf"/>
</dbReference>
<organism evidence="6 7">
    <name type="scientific">Aquimarina intermedia</name>
    <dbReference type="NCBI Taxonomy" id="350814"/>
    <lineage>
        <taxon>Bacteria</taxon>
        <taxon>Pseudomonadati</taxon>
        <taxon>Bacteroidota</taxon>
        <taxon>Flavobacteriia</taxon>
        <taxon>Flavobacteriales</taxon>
        <taxon>Flavobacteriaceae</taxon>
        <taxon>Aquimarina</taxon>
    </lineage>
</organism>
<evidence type="ECO:0000256" key="4">
    <source>
        <dbReference type="PROSITE-ProRule" id="PRU00335"/>
    </source>
</evidence>
<dbReference type="GO" id="GO:0003677">
    <property type="term" value="F:DNA binding"/>
    <property type="evidence" value="ECO:0007669"/>
    <property type="project" value="UniProtKB-UniRule"/>
</dbReference>
<keyword evidence="3" id="KW-0804">Transcription</keyword>
<comment type="caution">
    <text evidence="6">The sequence shown here is derived from an EMBL/GenBank/DDBJ whole genome shotgun (WGS) entry which is preliminary data.</text>
</comment>